<evidence type="ECO:0000256" key="1">
    <source>
        <dbReference type="ARBA" id="ARBA00004651"/>
    </source>
</evidence>
<feature type="transmembrane region" description="Helical" evidence="8">
    <location>
        <begin position="257"/>
        <end position="275"/>
    </location>
</feature>
<gene>
    <name evidence="10" type="ORF">IAB60_04335</name>
</gene>
<comment type="caution">
    <text evidence="10">The sequence shown here is derived from an EMBL/GenBank/DDBJ whole genome shotgun (WGS) entry which is preliminary data.</text>
</comment>
<dbReference type="GO" id="GO:0005886">
    <property type="term" value="C:plasma membrane"/>
    <property type="evidence" value="ECO:0007669"/>
    <property type="project" value="UniProtKB-SubCell"/>
</dbReference>
<evidence type="ECO:0000256" key="7">
    <source>
        <dbReference type="SAM" id="MobiDB-lite"/>
    </source>
</evidence>
<proteinExistence type="inferred from homology"/>
<reference evidence="10" key="1">
    <citation type="submission" date="2020-10" db="EMBL/GenBank/DDBJ databases">
        <authorList>
            <person name="Gilroy R."/>
        </authorList>
    </citation>
    <scope>NUCLEOTIDE SEQUENCE</scope>
    <source>
        <strain evidence="10">CHK123-3438</strain>
    </source>
</reference>
<evidence type="ECO:0000313" key="10">
    <source>
        <dbReference type="EMBL" id="HIT41326.1"/>
    </source>
</evidence>
<sequence length="284" mass="30756">MQKPRGRDAGKHEASKKNGHDFREEKENREKEVMETALLAGHILLENGAEISRVEETFDRICRHYGVESGNAFVLSNGIFITAGSEREGYFAKVQHIPVSGTHLNRVAAVNQLSREMEEGRYTIGQLKQALESIKAMPEKKKSTRILASGVGSAAFCCLFGGDAWDMAAALFAGLILYGYVLFISGPHLSRIVGNIGGGALVTFLCTFCYLFGFGHHLNFMIIGSIMPLVPGVAFTNGIRDIADGDYISGSVRMLDALLVFFCIAIGVGMAFSLLKGLMGGIPL</sequence>
<evidence type="ECO:0000313" key="11">
    <source>
        <dbReference type="Proteomes" id="UP000886860"/>
    </source>
</evidence>
<dbReference type="EMBL" id="DVKS01000070">
    <property type="protein sequence ID" value="HIT41326.1"/>
    <property type="molecule type" value="Genomic_DNA"/>
</dbReference>
<name>A0A9D1GIG8_9FIRM</name>
<dbReference type="PANTHER" id="PTHR34390">
    <property type="entry name" value="UPF0442 PROTEIN YJJB-RELATED"/>
    <property type="match status" value="1"/>
</dbReference>
<feature type="region of interest" description="Disordered" evidence="7">
    <location>
        <begin position="1"/>
        <end position="30"/>
    </location>
</feature>
<comment type="subcellular location">
    <subcellularLocation>
        <location evidence="1">Cell membrane</location>
        <topology evidence="1">Multi-pass membrane protein</topology>
    </subcellularLocation>
</comment>
<keyword evidence="2" id="KW-1003">Cell membrane</keyword>
<evidence type="ECO:0000259" key="9">
    <source>
        <dbReference type="Pfam" id="PF06738"/>
    </source>
</evidence>
<dbReference type="Pfam" id="PF06738">
    <property type="entry name" value="ThrE"/>
    <property type="match status" value="1"/>
</dbReference>
<dbReference type="InterPro" id="IPR010619">
    <property type="entry name" value="ThrE-like_N"/>
</dbReference>
<dbReference type="InterPro" id="IPR050539">
    <property type="entry name" value="ThrE_Dicarb/AminoAcid_Exp"/>
</dbReference>
<reference evidence="10" key="2">
    <citation type="journal article" date="2021" name="PeerJ">
        <title>Extensive microbial diversity within the chicken gut microbiome revealed by metagenomics and culture.</title>
        <authorList>
            <person name="Gilroy R."/>
            <person name="Ravi A."/>
            <person name="Getino M."/>
            <person name="Pursley I."/>
            <person name="Horton D.L."/>
            <person name="Alikhan N.F."/>
            <person name="Baker D."/>
            <person name="Gharbi K."/>
            <person name="Hall N."/>
            <person name="Watson M."/>
            <person name="Adriaenssens E.M."/>
            <person name="Foster-Nyarko E."/>
            <person name="Jarju S."/>
            <person name="Secka A."/>
            <person name="Antonio M."/>
            <person name="Oren A."/>
            <person name="Chaudhuri R.R."/>
            <person name="La Ragione R."/>
            <person name="Hildebrand F."/>
            <person name="Pallen M.J."/>
        </authorList>
    </citation>
    <scope>NUCLEOTIDE SEQUENCE</scope>
    <source>
        <strain evidence="10">CHK123-3438</strain>
    </source>
</reference>
<evidence type="ECO:0000256" key="3">
    <source>
        <dbReference type="ARBA" id="ARBA00022692"/>
    </source>
</evidence>
<feature type="transmembrane region" description="Helical" evidence="8">
    <location>
        <begin position="144"/>
        <end position="162"/>
    </location>
</feature>
<dbReference type="Proteomes" id="UP000886860">
    <property type="component" value="Unassembled WGS sequence"/>
</dbReference>
<evidence type="ECO:0000256" key="2">
    <source>
        <dbReference type="ARBA" id="ARBA00022475"/>
    </source>
</evidence>
<feature type="domain" description="Threonine/serine exporter-like N-terminal" evidence="9">
    <location>
        <begin position="36"/>
        <end position="274"/>
    </location>
</feature>
<feature type="transmembrane region" description="Helical" evidence="8">
    <location>
        <begin position="192"/>
        <end position="213"/>
    </location>
</feature>
<keyword evidence="4 8" id="KW-1133">Transmembrane helix</keyword>
<feature type="transmembrane region" description="Helical" evidence="8">
    <location>
        <begin position="168"/>
        <end position="185"/>
    </location>
</feature>
<dbReference type="PANTHER" id="PTHR34390:SF2">
    <property type="entry name" value="SUCCINATE TRANSPORTER SUBUNIT YJJP-RELATED"/>
    <property type="match status" value="1"/>
</dbReference>
<evidence type="ECO:0000256" key="6">
    <source>
        <dbReference type="ARBA" id="ARBA00034125"/>
    </source>
</evidence>
<accession>A0A9D1GIG8</accession>
<feature type="transmembrane region" description="Helical" evidence="8">
    <location>
        <begin position="219"/>
        <end position="236"/>
    </location>
</feature>
<evidence type="ECO:0000256" key="5">
    <source>
        <dbReference type="ARBA" id="ARBA00023136"/>
    </source>
</evidence>
<dbReference type="AlphaFoldDB" id="A0A9D1GIG8"/>
<evidence type="ECO:0000256" key="8">
    <source>
        <dbReference type="SAM" id="Phobius"/>
    </source>
</evidence>
<keyword evidence="3 8" id="KW-0812">Transmembrane</keyword>
<protein>
    <submittedName>
        <fullName evidence="10">Threonine/serine exporter family protein</fullName>
    </submittedName>
</protein>
<evidence type="ECO:0000256" key="4">
    <source>
        <dbReference type="ARBA" id="ARBA00022989"/>
    </source>
</evidence>
<dbReference type="GO" id="GO:0015744">
    <property type="term" value="P:succinate transport"/>
    <property type="evidence" value="ECO:0007669"/>
    <property type="project" value="TreeGrafter"/>
</dbReference>
<keyword evidence="5 8" id="KW-0472">Membrane</keyword>
<comment type="similarity">
    <text evidence="6">Belongs to the ThrE exporter (TC 2.A.79) family.</text>
</comment>
<organism evidence="10 11">
    <name type="scientific">Candidatus Caccovicinus merdipullorum</name>
    <dbReference type="NCBI Taxonomy" id="2840724"/>
    <lineage>
        <taxon>Bacteria</taxon>
        <taxon>Bacillati</taxon>
        <taxon>Bacillota</taxon>
        <taxon>Clostridia</taxon>
        <taxon>Eubacteriales</taxon>
        <taxon>Candidatus Caccovicinus</taxon>
    </lineage>
</organism>
<dbReference type="GO" id="GO:0022857">
    <property type="term" value="F:transmembrane transporter activity"/>
    <property type="evidence" value="ECO:0007669"/>
    <property type="project" value="InterPro"/>
</dbReference>